<evidence type="ECO:0000313" key="3">
    <source>
        <dbReference type="Proteomes" id="UP000237911"/>
    </source>
</evidence>
<dbReference type="AlphaFoldDB" id="A0A9X7IL59"/>
<gene>
    <name evidence="2" type="ORF">C5U48_15545</name>
</gene>
<protein>
    <submittedName>
        <fullName evidence="2">Uncharacterized protein</fullName>
    </submittedName>
</protein>
<accession>A0A9X7IL59</accession>
<feature type="compositionally biased region" description="Low complexity" evidence="1">
    <location>
        <begin position="20"/>
        <end position="67"/>
    </location>
</feature>
<feature type="region of interest" description="Disordered" evidence="1">
    <location>
        <begin position="1"/>
        <end position="67"/>
    </location>
</feature>
<comment type="caution">
    <text evidence="2">The sequence shown here is derived from an EMBL/GenBank/DDBJ whole genome shotgun (WGS) entry which is preliminary data.</text>
</comment>
<name>A0A9X7IL59_9MYCO</name>
<dbReference type="EMBL" id="PUEV01000082">
    <property type="protein sequence ID" value="PQM51285.1"/>
    <property type="molecule type" value="Genomic_DNA"/>
</dbReference>
<feature type="non-terminal residue" evidence="2">
    <location>
        <position position="67"/>
    </location>
</feature>
<reference evidence="2 3" key="1">
    <citation type="submission" date="2018-02" db="EMBL/GenBank/DDBJ databases">
        <title>Draft genome sequence of Mycobacterium virginiense isolated from mud of a swine farm in Japan.</title>
        <authorList>
            <person name="Ohya K."/>
        </authorList>
    </citation>
    <scope>NUCLEOTIDE SEQUENCE [LARGE SCALE GENOMIC DNA]</scope>
    <source>
        <strain evidence="2 3">GF75</strain>
    </source>
</reference>
<proteinExistence type="predicted"/>
<evidence type="ECO:0000313" key="2">
    <source>
        <dbReference type="EMBL" id="PQM51285.1"/>
    </source>
</evidence>
<keyword evidence="3" id="KW-1185">Reference proteome</keyword>
<evidence type="ECO:0000256" key="1">
    <source>
        <dbReference type="SAM" id="MobiDB-lite"/>
    </source>
</evidence>
<dbReference type="Proteomes" id="UP000237911">
    <property type="component" value="Unassembled WGS sequence"/>
</dbReference>
<sequence>MAGGALGNMAQLASPNTEIAPSAPTAGATPAAPTAAPVTASPASVSSGPISAGPAAPSGPLPGYGAD</sequence>
<organism evidence="2 3">
    <name type="scientific">Mycolicibacter virginiensis</name>
    <dbReference type="NCBI Taxonomy" id="1795032"/>
    <lineage>
        <taxon>Bacteria</taxon>
        <taxon>Bacillati</taxon>
        <taxon>Actinomycetota</taxon>
        <taxon>Actinomycetes</taxon>
        <taxon>Mycobacteriales</taxon>
        <taxon>Mycobacteriaceae</taxon>
        <taxon>Mycolicibacter</taxon>
    </lineage>
</organism>